<keyword evidence="4" id="KW-1133">Transmembrane helix</keyword>
<dbReference type="InterPro" id="IPR007248">
    <property type="entry name" value="Mpv17_PMP22"/>
</dbReference>
<keyword evidence="3" id="KW-0812">Transmembrane</keyword>
<comment type="similarity">
    <text evidence="2 6">Belongs to the peroxisomal membrane protein PXMP2/4 family.</text>
</comment>
<dbReference type="EMBL" id="JANBUM010000038">
    <property type="protein sequence ID" value="KAJ2786949.1"/>
    <property type="molecule type" value="Genomic_DNA"/>
</dbReference>
<keyword evidence="8" id="KW-1185">Reference proteome</keyword>
<evidence type="ECO:0000256" key="1">
    <source>
        <dbReference type="ARBA" id="ARBA00004141"/>
    </source>
</evidence>
<keyword evidence="5" id="KW-0472">Membrane</keyword>
<evidence type="ECO:0000313" key="7">
    <source>
        <dbReference type="EMBL" id="KAJ2786949.1"/>
    </source>
</evidence>
<dbReference type="GO" id="GO:0016020">
    <property type="term" value="C:membrane"/>
    <property type="evidence" value="ECO:0007669"/>
    <property type="project" value="UniProtKB-SubCell"/>
</dbReference>
<name>A0A9W8LLQ0_9FUNG</name>
<protein>
    <submittedName>
        <fullName evidence="7">Uncharacterized protein</fullName>
    </submittedName>
</protein>
<evidence type="ECO:0000313" key="8">
    <source>
        <dbReference type="Proteomes" id="UP001140172"/>
    </source>
</evidence>
<evidence type="ECO:0000256" key="3">
    <source>
        <dbReference type="ARBA" id="ARBA00022692"/>
    </source>
</evidence>
<evidence type="ECO:0000256" key="6">
    <source>
        <dbReference type="RuleBase" id="RU363053"/>
    </source>
</evidence>
<sequence>MAISSRLAGLWNRCAARSPLVTLSLTNGVMGATGDVVAQCLVPHFQTSSNTQTRLSPKPAYDPWRTLRFFAYGCIFGPVAYKWYSLLDRRFPLPILVAGRASRAHSTAKALAVGKRMAADQVVFAPVAIATFFVVMGTMEGKSVDEVRDGLRDRYPQALAGNYVLWPAAQLINFSLVPLIYRVPFSSLVSIVWNTYLSIVNGRKPEDRVEPSHGT</sequence>
<comment type="caution">
    <text evidence="7">The sequence shown here is derived from an EMBL/GenBank/DDBJ whole genome shotgun (WGS) entry which is preliminary data.</text>
</comment>
<dbReference type="AlphaFoldDB" id="A0A9W8LLQ0"/>
<dbReference type="Proteomes" id="UP001140172">
    <property type="component" value="Unassembled WGS sequence"/>
</dbReference>
<dbReference type="PANTHER" id="PTHR11266">
    <property type="entry name" value="PEROXISOMAL MEMBRANE PROTEIN 2, PXMP2 MPV17"/>
    <property type="match status" value="1"/>
</dbReference>
<accession>A0A9W8LLQ0</accession>
<organism evidence="7 8">
    <name type="scientific">Coemansia interrupta</name>
    <dbReference type="NCBI Taxonomy" id="1126814"/>
    <lineage>
        <taxon>Eukaryota</taxon>
        <taxon>Fungi</taxon>
        <taxon>Fungi incertae sedis</taxon>
        <taxon>Zoopagomycota</taxon>
        <taxon>Kickxellomycotina</taxon>
        <taxon>Kickxellomycetes</taxon>
        <taxon>Kickxellales</taxon>
        <taxon>Kickxellaceae</taxon>
        <taxon>Coemansia</taxon>
    </lineage>
</organism>
<dbReference type="PANTHER" id="PTHR11266:SF50">
    <property type="entry name" value="VACUOLAR MEMBRANE PROTEIN YOR292C"/>
    <property type="match status" value="1"/>
</dbReference>
<dbReference type="GO" id="GO:0005739">
    <property type="term" value="C:mitochondrion"/>
    <property type="evidence" value="ECO:0007669"/>
    <property type="project" value="TreeGrafter"/>
</dbReference>
<evidence type="ECO:0000256" key="2">
    <source>
        <dbReference type="ARBA" id="ARBA00006824"/>
    </source>
</evidence>
<reference evidence="7" key="1">
    <citation type="submission" date="2022-07" db="EMBL/GenBank/DDBJ databases">
        <title>Phylogenomic reconstructions and comparative analyses of Kickxellomycotina fungi.</title>
        <authorList>
            <person name="Reynolds N.K."/>
            <person name="Stajich J.E."/>
            <person name="Barry K."/>
            <person name="Grigoriev I.V."/>
            <person name="Crous P."/>
            <person name="Smith M.E."/>
        </authorList>
    </citation>
    <scope>NUCLEOTIDE SEQUENCE</scope>
    <source>
        <strain evidence="7">BCRC 34489</strain>
    </source>
</reference>
<dbReference type="OrthoDB" id="10267969at2759"/>
<evidence type="ECO:0000256" key="4">
    <source>
        <dbReference type="ARBA" id="ARBA00022989"/>
    </source>
</evidence>
<comment type="subcellular location">
    <subcellularLocation>
        <location evidence="1">Membrane</location>
        <topology evidence="1">Multi-pass membrane protein</topology>
    </subcellularLocation>
</comment>
<proteinExistence type="inferred from homology"/>
<dbReference type="Pfam" id="PF04117">
    <property type="entry name" value="Mpv17_PMP22"/>
    <property type="match status" value="1"/>
</dbReference>
<evidence type="ECO:0000256" key="5">
    <source>
        <dbReference type="ARBA" id="ARBA00023136"/>
    </source>
</evidence>
<gene>
    <name evidence="7" type="ORF">GGI15_001110</name>
</gene>